<dbReference type="EMBL" id="BARU01027478">
    <property type="protein sequence ID" value="GAH74521.1"/>
    <property type="molecule type" value="Genomic_DNA"/>
</dbReference>
<proteinExistence type="predicted"/>
<protein>
    <recommendedName>
        <fullName evidence="2">PIN domain-containing protein</fullName>
    </recommendedName>
</protein>
<accession>X1HWL2</accession>
<dbReference type="AlphaFoldDB" id="X1HWL2"/>
<dbReference type="InterPro" id="IPR029060">
    <property type="entry name" value="PIN-like_dom_sf"/>
</dbReference>
<feature type="non-terminal residue" evidence="1">
    <location>
        <position position="42"/>
    </location>
</feature>
<evidence type="ECO:0000313" key="1">
    <source>
        <dbReference type="EMBL" id="GAH74521.1"/>
    </source>
</evidence>
<organism evidence="1">
    <name type="scientific">marine sediment metagenome</name>
    <dbReference type="NCBI Taxonomy" id="412755"/>
    <lineage>
        <taxon>unclassified sequences</taxon>
        <taxon>metagenomes</taxon>
        <taxon>ecological metagenomes</taxon>
    </lineage>
</organism>
<sequence>MDGPVFLDSNILVYAVNEKSPYYTGARAILDIINKGELRVCL</sequence>
<reference evidence="1" key="1">
    <citation type="journal article" date="2014" name="Front. Microbiol.">
        <title>High frequency of phylogenetically diverse reductive dehalogenase-homologous genes in deep subseafloor sedimentary metagenomes.</title>
        <authorList>
            <person name="Kawai M."/>
            <person name="Futagami T."/>
            <person name="Toyoda A."/>
            <person name="Takaki Y."/>
            <person name="Nishi S."/>
            <person name="Hori S."/>
            <person name="Arai W."/>
            <person name="Tsubouchi T."/>
            <person name="Morono Y."/>
            <person name="Uchiyama I."/>
            <person name="Ito T."/>
            <person name="Fujiyama A."/>
            <person name="Inagaki F."/>
            <person name="Takami H."/>
        </authorList>
    </citation>
    <scope>NUCLEOTIDE SEQUENCE</scope>
    <source>
        <strain evidence="1">Expedition CK06-06</strain>
    </source>
</reference>
<name>X1HWL2_9ZZZZ</name>
<evidence type="ECO:0008006" key="2">
    <source>
        <dbReference type="Google" id="ProtNLM"/>
    </source>
</evidence>
<comment type="caution">
    <text evidence="1">The sequence shown here is derived from an EMBL/GenBank/DDBJ whole genome shotgun (WGS) entry which is preliminary data.</text>
</comment>
<dbReference type="SUPFAM" id="SSF88723">
    <property type="entry name" value="PIN domain-like"/>
    <property type="match status" value="1"/>
</dbReference>
<gene>
    <name evidence="1" type="ORF">S03H2_43982</name>
</gene>